<proteinExistence type="predicted"/>
<evidence type="ECO:0008006" key="4">
    <source>
        <dbReference type="Google" id="ProtNLM"/>
    </source>
</evidence>
<comment type="caution">
    <text evidence="2">The sequence shown here is derived from an EMBL/GenBank/DDBJ whole genome shotgun (WGS) entry which is preliminary data.</text>
</comment>
<feature type="signal peptide" evidence="1">
    <location>
        <begin position="1"/>
        <end position="23"/>
    </location>
</feature>
<keyword evidence="3" id="KW-1185">Reference proteome</keyword>
<dbReference type="EMBL" id="MU157875">
    <property type="protein sequence ID" value="KAF9526099.1"/>
    <property type="molecule type" value="Genomic_DNA"/>
</dbReference>
<evidence type="ECO:0000313" key="2">
    <source>
        <dbReference type="EMBL" id="KAF9526099.1"/>
    </source>
</evidence>
<organism evidence="2 3">
    <name type="scientific">Crepidotus variabilis</name>
    <dbReference type="NCBI Taxonomy" id="179855"/>
    <lineage>
        <taxon>Eukaryota</taxon>
        <taxon>Fungi</taxon>
        <taxon>Dikarya</taxon>
        <taxon>Basidiomycota</taxon>
        <taxon>Agaricomycotina</taxon>
        <taxon>Agaricomycetes</taxon>
        <taxon>Agaricomycetidae</taxon>
        <taxon>Agaricales</taxon>
        <taxon>Agaricineae</taxon>
        <taxon>Crepidotaceae</taxon>
        <taxon>Crepidotus</taxon>
    </lineage>
</organism>
<evidence type="ECO:0000256" key="1">
    <source>
        <dbReference type="SAM" id="SignalP"/>
    </source>
</evidence>
<reference evidence="2" key="1">
    <citation type="submission" date="2020-11" db="EMBL/GenBank/DDBJ databases">
        <authorList>
            <consortium name="DOE Joint Genome Institute"/>
            <person name="Ahrendt S."/>
            <person name="Riley R."/>
            <person name="Andreopoulos W."/>
            <person name="Labutti K."/>
            <person name="Pangilinan J."/>
            <person name="Ruiz-Duenas F.J."/>
            <person name="Barrasa J.M."/>
            <person name="Sanchez-Garcia M."/>
            <person name="Camarero S."/>
            <person name="Miyauchi S."/>
            <person name="Serrano A."/>
            <person name="Linde D."/>
            <person name="Babiker R."/>
            <person name="Drula E."/>
            <person name="Ayuso-Fernandez I."/>
            <person name="Pacheco R."/>
            <person name="Padilla G."/>
            <person name="Ferreira P."/>
            <person name="Barriuso J."/>
            <person name="Kellner H."/>
            <person name="Castanera R."/>
            <person name="Alfaro M."/>
            <person name="Ramirez L."/>
            <person name="Pisabarro A.G."/>
            <person name="Kuo A."/>
            <person name="Tritt A."/>
            <person name="Lipzen A."/>
            <person name="He G."/>
            <person name="Yan M."/>
            <person name="Ng V."/>
            <person name="Cullen D."/>
            <person name="Martin F."/>
            <person name="Rosso M.-N."/>
            <person name="Henrissat B."/>
            <person name="Hibbett D."/>
            <person name="Martinez A.T."/>
            <person name="Grigoriev I.V."/>
        </authorList>
    </citation>
    <scope>NUCLEOTIDE SEQUENCE</scope>
    <source>
        <strain evidence="2">CBS 506.95</strain>
    </source>
</reference>
<accession>A0A9P6JMY4</accession>
<keyword evidence="1" id="KW-0732">Signal</keyword>
<feature type="chain" id="PRO_5040191961" description="Secreted protein" evidence="1">
    <location>
        <begin position="24"/>
        <end position="119"/>
    </location>
</feature>
<dbReference type="AlphaFoldDB" id="A0A9P6JMY4"/>
<sequence length="119" mass="12318">MKLSISFHTIVASMLCAIPMVVATVTFNVSPDRANCGRGTTITCTNPSSSAPCKGNFNPKQNVIHVTGFQSGCHISLYPANNQAGGVMQRVDAGTPASVCATPAPTTTAAFQSYGVYCS</sequence>
<protein>
    <recommendedName>
        <fullName evidence="4">Secreted protein</fullName>
    </recommendedName>
</protein>
<gene>
    <name evidence="2" type="ORF">CPB83DRAFT_498649</name>
</gene>
<evidence type="ECO:0000313" key="3">
    <source>
        <dbReference type="Proteomes" id="UP000807306"/>
    </source>
</evidence>
<name>A0A9P6JMY4_9AGAR</name>
<dbReference type="Proteomes" id="UP000807306">
    <property type="component" value="Unassembled WGS sequence"/>
</dbReference>